<proteinExistence type="predicted"/>
<comment type="caution">
    <text evidence="1">The sequence shown here is derived from an EMBL/GenBank/DDBJ whole genome shotgun (WGS) entry which is preliminary data.</text>
</comment>
<dbReference type="RefSeq" id="WP_323465679.1">
    <property type="nucleotide sequence ID" value="NZ_CP144224.1"/>
</dbReference>
<evidence type="ECO:0000313" key="2">
    <source>
        <dbReference type="Proteomes" id="UP001285636"/>
    </source>
</evidence>
<evidence type="ECO:0000313" key="1">
    <source>
        <dbReference type="EMBL" id="MDV2883835.1"/>
    </source>
</evidence>
<accession>A0AAJ2NMJ8</accession>
<name>A0AAJ2NMJ8_ALKPS</name>
<dbReference type="EMBL" id="JAWJAY010000001">
    <property type="protein sequence ID" value="MDV2883835.1"/>
    <property type="molecule type" value="Genomic_DNA"/>
</dbReference>
<sequence>MIELMRTIFHRLDVGWKVYHEEARGSEQNPVPKDYIIYKLPPYSSFTDRDDYVLEVTLWSFLDGRDTTHLELKWDEIDKRLKKYIHLDEYHLLQFVKTGGGQIPDPDPNVRRRELRYLIKRSERVDIE</sequence>
<organism evidence="1 2">
    <name type="scientific">Alkalihalophilus pseudofirmus</name>
    <name type="common">Bacillus pseudofirmus</name>
    <dbReference type="NCBI Taxonomy" id="79885"/>
    <lineage>
        <taxon>Bacteria</taxon>
        <taxon>Bacillati</taxon>
        <taxon>Bacillota</taxon>
        <taxon>Bacilli</taxon>
        <taxon>Bacillales</taxon>
        <taxon>Bacillaceae</taxon>
        <taxon>Alkalihalophilus</taxon>
    </lineage>
</organism>
<dbReference type="AlphaFoldDB" id="A0AAJ2NMJ8"/>
<protein>
    <submittedName>
        <fullName evidence="1">Uncharacterized protein</fullName>
    </submittedName>
</protein>
<dbReference type="Proteomes" id="UP001285636">
    <property type="component" value="Unassembled WGS sequence"/>
</dbReference>
<gene>
    <name evidence="1" type="ORF">RYX45_01485</name>
</gene>
<reference evidence="1" key="1">
    <citation type="submission" date="2023-10" db="EMBL/GenBank/DDBJ databases">
        <title>Screening of Alkalihalophilus pseudofirmusBZ-TG-HK211 and Its Alleviation of Salt Stress on Rapeseed Growth.</title>
        <authorList>
            <person name="Zhao B."/>
            <person name="Guo T."/>
        </authorList>
    </citation>
    <scope>NUCLEOTIDE SEQUENCE</scope>
    <source>
        <strain evidence="1">BZ-TG-HK211</strain>
    </source>
</reference>